<dbReference type="AlphaFoldDB" id="F9UFH8"/>
<dbReference type="Gene3D" id="3.90.1150.10">
    <property type="entry name" value="Aspartate Aminotransferase, domain 1"/>
    <property type="match status" value="1"/>
</dbReference>
<dbReference type="CDD" id="cd00614">
    <property type="entry name" value="CGS_like"/>
    <property type="match status" value="1"/>
</dbReference>
<keyword evidence="2 3" id="KW-0663">Pyridoxal phosphate</keyword>
<dbReference type="EMBL" id="AFWV01000012">
    <property type="protein sequence ID" value="EGV17215.1"/>
    <property type="molecule type" value="Genomic_DNA"/>
</dbReference>
<dbReference type="InterPro" id="IPR000277">
    <property type="entry name" value="Cys/Met-Metab_PyrdxlP-dep_enz"/>
</dbReference>
<dbReference type="Proteomes" id="UP000005459">
    <property type="component" value="Unassembled WGS sequence"/>
</dbReference>
<evidence type="ECO:0000256" key="3">
    <source>
        <dbReference type="HAMAP-Rule" id="MF_02056"/>
    </source>
</evidence>
<dbReference type="PATRIC" id="fig|768671.3.peg.3888"/>
<dbReference type="InterPro" id="IPR054542">
    <property type="entry name" value="Cys_met_metab_PP"/>
</dbReference>
<dbReference type="NCBIfam" id="TIGR01325">
    <property type="entry name" value="O_suc_HS_sulf"/>
    <property type="match status" value="1"/>
</dbReference>
<dbReference type="NCBIfam" id="NF006003">
    <property type="entry name" value="PRK08133.1"/>
    <property type="match status" value="1"/>
</dbReference>
<dbReference type="EC" id="2.5.1.-" evidence="3"/>
<feature type="region of interest" description="Disordered" evidence="6">
    <location>
        <begin position="1"/>
        <end position="26"/>
    </location>
</feature>
<comment type="catalytic activity">
    <reaction evidence="3">
        <text>O-succinyl-L-homoserine + hydrogen sulfide = L-homocysteine + succinate</text>
        <dbReference type="Rhea" id="RHEA:27826"/>
        <dbReference type="ChEBI" id="CHEBI:29919"/>
        <dbReference type="ChEBI" id="CHEBI:30031"/>
        <dbReference type="ChEBI" id="CHEBI:57661"/>
        <dbReference type="ChEBI" id="CHEBI:58199"/>
    </reaction>
</comment>
<accession>F9UFH8</accession>
<evidence type="ECO:0000256" key="4">
    <source>
        <dbReference type="PIRSR" id="PIRSR001434-2"/>
    </source>
</evidence>
<keyword evidence="8" id="KW-1185">Reference proteome</keyword>
<feature type="modified residue" description="N6-(pyridoxal phosphate)lysine" evidence="3 4">
    <location>
        <position position="227"/>
    </location>
</feature>
<dbReference type="Pfam" id="PF01053">
    <property type="entry name" value="Cys_Met_Meta_PP"/>
    <property type="match status" value="1"/>
</dbReference>
<dbReference type="InterPro" id="IPR015422">
    <property type="entry name" value="PyrdxlP-dep_Trfase_small"/>
</dbReference>
<protein>
    <recommendedName>
        <fullName evidence="3">O-succinylhomoserine sulfhydrylase</fullName>
        <shortName evidence="3">OSH sulfhydrylase</shortName>
        <shortName evidence="3">OSHS sulfhydrylase</shortName>
        <ecNumber evidence="3">2.5.1.-</ecNumber>
    </recommendedName>
</protein>
<evidence type="ECO:0000256" key="1">
    <source>
        <dbReference type="ARBA" id="ARBA00001933"/>
    </source>
</evidence>
<evidence type="ECO:0000313" key="8">
    <source>
        <dbReference type="Proteomes" id="UP000005459"/>
    </source>
</evidence>
<dbReference type="GO" id="GO:0016765">
    <property type="term" value="F:transferase activity, transferring alkyl or aryl (other than methyl) groups"/>
    <property type="evidence" value="ECO:0007669"/>
    <property type="project" value="UniProtKB-UniRule"/>
</dbReference>
<name>F9UFH8_9GAMM</name>
<dbReference type="HAMAP" id="MF_02056">
    <property type="entry name" value="MetZ"/>
    <property type="match status" value="1"/>
</dbReference>
<gene>
    <name evidence="3" type="primary">metZ</name>
    <name evidence="7" type="ORF">ThimaDRAFT_3681</name>
</gene>
<keyword evidence="3" id="KW-0028">Amino-acid biosynthesis</keyword>
<dbReference type="InterPro" id="IPR015424">
    <property type="entry name" value="PyrdxlP-dep_Trfase"/>
</dbReference>
<dbReference type="InterPro" id="IPR006234">
    <property type="entry name" value="O-succ-hSer_sulfhydrylase"/>
</dbReference>
<comment type="pathway">
    <text evidence="3">Amino-acid biosynthesis; L-methionine biosynthesis via de novo pathway; L-homocysteine from O-succinyl-L-homoserine: step 1/1.</text>
</comment>
<evidence type="ECO:0000256" key="5">
    <source>
        <dbReference type="RuleBase" id="RU362118"/>
    </source>
</evidence>
<keyword evidence="7" id="KW-0456">Lyase</keyword>
<dbReference type="PANTHER" id="PTHR11808">
    <property type="entry name" value="TRANS-SULFURATION ENZYME FAMILY MEMBER"/>
    <property type="match status" value="1"/>
</dbReference>
<comment type="cofactor">
    <cofactor evidence="1 3 5">
        <name>pyridoxal 5'-phosphate</name>
        <dbReference type="ChEBI" id="CHEBI:597326"/>
    </cofactor>
</comment>
<evidence type="ECO:0000313" key="7">
    <source>
        <dbReference type="EMBL" id="EGV17215.1"/>
    </source>
</evidence>
<dbReference type="GO" id="GO:0016846">
    <property type="term" value="F:carbon-sulfur lyase activity"/>
    <property type="evidence" value="ECO:0007669"/>
    <property type="project" value="TreeGrafter"/>
</dbReference>
<dbReference type="GO" id="GO:0071268">
    <property type="term" value="P:homocysteine biosynthetic process"/>
    <property type="evidence" value="ECO:0007669"/>
    <property type="project" value="InterPro"/>
</dbReference>
<sequence>MTSTTPPDGRASAHEQTATRSAAAPGFATRAVRTGHHRTPEGEHGEPIFTTSSFVFESAAEAAARFSGDQAGNIYSRFTNPTVSAFEERLASLEGGERCVATASGMSAILAVCMGLLEAGDHIVASRSLFGSTTLLFNKYLSRFGIATSYVPLGDPGAWDAAIRPETRLLFCETPSNPLTEMVDIRGLAEVAHRRGCLLAVDNCFCTPALQRPLELGADLVIHSATKYLDGQGRCVGGAVVGDRKLVGEGVFGVLRTAGPTMSPFNAWVFLKGLETLELRMLAHSRSAATLAEWLLAQPGIERVYYPGLSDHPQHHLVGSQQRTGGGIVAFDVRGGRDATWHLIDSTRLLSITANLGDVKTTIIHPATTTHGRLTPEERAAVGIGECLVRIAVGLEDIADIQSDLAPGLESLPRRVR</sequence>
<dbReference type="PANTHER" id="PTHR11808:SF80">
    <property type="entry name" value="CYSTATHIONINE GAMMA-LYASE"/>
    <property type="match status" value="1"/>
</dbReference>
<keyword evidence="3" id="KW-0808">Transferase</keyword>
<dbReference type="OrthoDB" id="9805807at2"/>
<dbReference type="PROSITE" id="PS00868">
    <property type="entry name" value="CYS_MET_METAB_PP"/>
    <property type="match status" value="1"/>
</dbReference>
<dbReference type="PIRSF" id="PIRSF001434">
    <property type="entry name" value="CGS"/>
    <property type="match status" value="1"/>
</dbReference>
<dbReference type="RefSeq" id="WP_007194553.1">
    <property type="nucleotide sequence ID" value="NZ_AFWV01000012.1"/>
</dbReference>
<dbReference type="GO" id="GO:0019346">
    <property type="term" value="P:transsulfuration"/>
    <property type="evidence" value="ECO:0007669"/>
    <property type="project" value="InterPro"/>
</dbReference>
<dbReference type="GO" id="GO:0030170">
    <property type="term" value="F:pyridoxal phosphate binding"/>
    <property type="evidence" value="ECO:0007669"/>
    <property type="project" value="UniProtKB-UniRule"/>
</dbReference>
<keyword evidence="3" id="KW-0486">Methionine biosynthesis</keyword>
<dbReference type="eggNOG" id="COG0626">
    <property type="taxonomic scope" value="Bacteria"/>
</dbReference>
<dbReference type="GO" id="GO:0005737">
    <property type="term" value="C:cytoplasm"/>
    <property type="evidence" value="ECO:0007669"/>
    <property type="project" value="TreeGrafter"/>
</dbReference>
<dbReference type="GO" id="GO:0071266">
    <property type="term" value="P:'de novo' L-methionine biosynthetic process"/>
    <property type="evidence" value="ECO:0007669"/>
    <property type="project" value="UniProtKB-UniRule"/>
</dbReference>
<dbReference type="FunFam" id="3.40.640.10:FF:000046">
    <property type="entry name" value="Cystathionine gamma-lyase"/>
    <property type="match status" value="1"/>
</dbReference>
<evidence type="ECO:0000256" key="2">
    <source>
        <dbReference type="ARBA" id="ARBA00022898"/>
    </source>
</evidence>
<organism evidence="7 8">
    <name type="scientific">Thiocapsa marina 5811</name>
    <dbReference type="NCBI Taxonomy" id="768671"/>
    <lineage>
        <taxon>Bacteria</taxon>
        <taxon>Pseudomonadati</taxon>
        <taxon>Pseudomonadota</taxon>
        <taxon>Gammaproteobacteria</taxon>
        <taxon>Chromatiales</taxon>
        <taxon>Chromatiaceae</taxon>
        <taxon>Thiocapsa</taxon>
    </lineage>
</organism>
<dbReference type="STRING" id="768671.ThimaDRAFT_3681"/>
<dbReference type="SUPFAM" id="SSF53383">
    <property type="entry name" value="PLP-dependent transferases"/>
    <property type="match status" value="1"/>
</dbReference>
<dbReference type="Gene3D" id="3.40.640.10">
    <property type="entry name" value="Type I PLP-dependent aspartate aminotransferase-like (Major domain)"/>
    <property type="match status" value="1"/>
</dbReference>
<comment type="similarity">
    <text evidence="3">Belongs to the trans-sulfuration enzymes family. MetZ subfamily.</text>
</comment>
<proteinExistence type="inferred from homology"/>
<comment type="function">
    <text evidence="3">Catalyzes the formation of L-homocysteine from O-succinyl-L-homoserine (OSHS) and hydrogen sulfide.</text>
</comment>
<dbReference type="InterPro" id="IPR015421">
    <property type="entry name" value="PyrdxlP-dep_Trfase_major"/>
</dbReference>
<comment type="subunit">
    <text evidence="3">Homotetramer.</text>
</comment>
<reference evidence="7 8" key="1">
    <citation type="submission" date="2011-06" db="EMBL/GenBank/DDBJ databases">
        <title>The draft genome of Thiocapsa marina 5811.</title>
        <authorList>
            <consortium name="US DOE Joint Genome Institute (JGI-PGF)"/>
            <person name="Lucas S."/>
            <person name="Han J."/>
            <person name="Cheng J.-F."/>
            <person name="Goodwin L."/>
            <person name="Pitluck S."/>
            <person name="Peters L."/>
            <person name="Land M.L."/>
            <person name="Hauser L."/>
            <person name="Vogl K."/>
            <person name="Liu Z."/>
            <person name="Imhoff J."/>
            <person name="Thiel V."/>
            <person name="Frigaard N.-U."/>
            <person name="Bryant D."/>
            <person name="Woyke T.J."/>
        </authorList>
    </citation>
    <scope>NUCLEOTIDE SEQUENCE [LARGE SCALE GENOMIC DNA]</scope>
    <source>
        <strain evidence="7 8">5811</strain>
    </source>
</reference>
<dbReference type="UniPathway" id="UPA00051">
    <property type="reaction ID" value="UER00449"/>
</dbReference>
<evidence type="ECO:0000256" key="6">
    <source>
        <dbReference type="SAM" id="MobiDB-lite"/>
    </source>
</evidence>